<evidence type="ECO:0000313" key="5">
    <source>
        <dbReference type="EMBL" id="TAI49337.1"/>
    </source>
</evidence>
<dbReference type="Proteomes" id="UP000291981">
    <property type="component" value="Unassembled WGS sequence"/>
</dbReference>
<dbReference type="EMBL" id="SGIU01000001">
    <property type="protein sequence ID" value="TAI49337.1"/>
    <property type="molecule type" value="Genomic_DNA"/>
</dbReference>
<comment type="caution">
    <text evidence="5">The sequence shown here is derived from an EMBL/GenBank/DDBJ whole genome shotgun (WGS) entry which is preliminary data.</text>
</comment>
<feature type="domain" description="Shikimate dehydrogenase substrate binding N-terminal" evidence="4">
    <location>
        <begin position="13"/>
        <end position="94"/>
    </location>
</feature>
<dbReference type="GO" id="GO:0004764">
    <property type="term" value="F:shikimate 3-dehydrogenase (NADP+) activity"/>
    <property type="evidence" value="ECO:0007669"/>
    <property type="project" value="InterPro"/>
</dbReference>
<dbReference type="Pfam" id="PF08501">
    <property type="entry name" value="Shikimate_dh_N"/>
    <property type="match status" value="1"/>
</dbReference>
<dbReference type="Gene3D" id="3.40.50.720">
    <property type="entry name" value="NAD(P)-binding Rossmann-like Domain"/>
    <property type="match status" value="1"/>
</dbReference>
<dbReference type="GO" id="GO:0019632">
    <property type="term" value="P:shikimate metabolic process"/>
    <property type="evidence" value="ECO:0007669"/>
    <property type="project" value="TreeGrafter"/>
</dbReference>
<dbReference type="OrthoDB" id="9792692at2"/>
<dbReference type="PANTHER" id="PTHR21089:SF1">
    <property type="entry name" value="BIFUNCTIONAL 3-DEHYDROQUINATE DEHYDRATASE_SHIKIMATE DEHYDROGENASE, CHLOROPLASTIC"/>
    <property type="match status" value="1"/>
</dbReference>
<evidence type="ECO:0000256" key="1">
    <source>
        <dbReference type="ARBA" id="ARBA00004871"/>
    </source>
</evidence>
<name>A0A4Q8QHR6_9FLAO</name>
<dbReference type="SUPFAM" id="SSF53223">
    <property type="entry name" value="Aminoacid dehydrogenase-like, N-terminal domain"/>
    <property type="match status" value="1"/>
</dbReference>
<evidence type="ECO:0000259" key="4">
    <source>
        <dbReference type="Pfam" id="PF08501"/>
    </source>
</evidence>
<dbReference type="GO" id="GO:0009423">
    <property type="term" value="P:chorismate biosynthetic process"/>
    <property type="evidence" value="ECO:0007669"/>
    <property type="project" value="TreeGrafter"/>
</dbReference>
<dbReference type="InterPro" id="IPR046346">
    <property type="entry name" value="Aminoacid_DH-like_N_sf"/>
</dbReference>
<protein>
    <submittedName>
        <fullName evidence="5">Shikimate dehydrogenase</fullName>
    </submittedName>
</protein>
<keyword evidence="3" id="KW-0028">Amino-acid biosynthesis</keyword>
<sequence length="250" mass="28392">MEKTEKSEKRYGLLGKNISYSFSQGYFTQKFKDLGLRDHSYQNLDIRDIQEFPQLLSETNFKGLNVTIPYKEQVIPFLAELDSVASEIGAVNTIKFTEKGLIGFNTDAFGFQKSLEPLLGPHHTKALVLGTGGASKAIVYVLDQLDISYSYVSRTPQKGWLTYDQLDGKIINAHLLIINCTPLGTYPNIDQRPDIPYQFITEKHLLFDLVYNPAKTTFLQLGEEQSSKISNGLKMLELQAEKAWEIWNTR</sequence>
<gene>
    <name evidence="5" type="ORF">EW142_05940</name>
</gene>
<dbReference type="InterPro" id="IPR036291">
    <property type="entry name" value="NAD(P)-bd_dom_sf"/>
</dbReference>
<proteinExistence type="predicted"/>
<dbReference type="GO" id="GO:0005829">
    <property type="term" value="C:cytosol"/>
    <property type="evidence" value="ECO:0007669"/>
    <property type="project" value="TreeGrafter"/>
</dbReference>
<dbReference type="InterPro" id="IPR022893">
    <property type="entry name" value="Shikimate_DH_fam"/>
</dbReference>
<evidence type="ECO:0000256" key="3">
    <source>
        <dbReference type="ARBA" id="ARBA00023141"/>
    </source>
</evidence>
<organism evidence="5 6">
    <name type="scientific">Flagellimonas allohymeniacidonis</name>
    <dbReference type="NCBI Taxonomy" id="2517819"/>
    <lineage>
        <taxon>Bacteria</taxon>
        <taxon>Pseudomonadati</taxon>
        <taxon>Bacteroidota</taxon>
        <taxon>Flavobacteriia</taxon>
        <taxon>Flavobacteriales</taxon>
        <taxon>Flavobacteriaceae</taxon>
        <taxon>Flagellimonas</taxon>
    </lineage>
</organism>
<comment type="pathway">
    <text evidence="1">Metabolic intermediate biosynthesis; chorismate biosynthesis; chorismate from D-erythrose 4-phosphate and phosphoenolpyruvate: step 4/7.</text>
</comment>
<dbReference type="RefSeq" id="WP_130611034.1">
    <property type="nucleotide sequence ID" value="NZ_SGIU01000001.1"/>
</dbReference>
<dbReference type="Gene3D" id="3.40.50.10860">
    <property type="entry name" value="Leucine Dehydrogenase, chain A, domain 1"/>
    <property type="match status" value="1"/>
</dbReference>
<dbReference type="InterPro" id="IPR013708">
    <property type="entry name" value="Shikimate_DH-bd_N"/>
</dbReference>
<reference evidence="5 6" key="1">
    <citation type="submission" date="2019-02" db="EMBL/GenBank/DDBJ databases">
        <title>Draft genome sequence of Muricauda sp. 176CP4-71.</title>
        <authorList>
            <person name="Park J.-S."/>
        </authorList>
    </citation>
    <scope>NUCLEOTIDE SEQUENCE [LARGE SCALE GENOMIC DNA]</scope>
    <source>
        <strain evidence="5 6">176CP4-71</strain>
    </source>
</reference>
<evidence type="ECO:0000256" key="2">
    <source>
        <dbReference type="ARBA" id="ARBA00023002"/>
    </source>
</evidence>
<keyword evidence="2" id="KW-0560">Oxidoreductase</keyword>
<dbReference type="GO" id="GO:0050661">
    <property type="term" value="F:NADP binding"/>
    <property type="evidence" value="ECO:0007669"/>
    <property type="project" value="TreeGrafter"/>
</dbReference>
<dbReference type="GO" id="GO:0009073">
    <property type="term" value="P:aromatic amino acid family biosynthetic process"/>
    <property type="evidence" value="ECO:0007669"/>
    <property type="project" value="UniProtKB-KW"/>
</dbReference>
<keyword evidence="3" id="KW-0057">Aromatic amino acid biosynthesis</keyword>
<accession>A0A4Q8QHR6</accession>
<dbReference type="SUPFAM" id="SSF51735">
    <property type="entry name" value="NAD(P)-binding Rossmann-fold domains"/>
    <property type="match status" value="1"/>
</dbReference>
<dbReference type="AlphaFoldDB" id="A0A4Q8QHR6"/>
<keyword evidence="6" id="KW-1185">Reference proteome</keyword>
<dbReference type="CDD" id="cd01065">
    <property type="entry name" value="NAD_bind_Shikimate_DH"/>
    <property type="match status" value="1"/>
</dbReference>
<dbReference type="PANTHER" id="PTHR21089">
    <property type="entry name" value="SHIKIMATE DEHYDROGENASE"/>
    <property type="match status" value="1"/>
</dbReference>
<evidence type="ECO:0000313" key="6">
    <source>
        <dbReference type="Proteomes" id="UP000291981"/>
    </source>
</evidence>